<protein>
    <submittedName>
        <fullName evidence="3">GNAT family N-acetyltransferase</fullName>
        <ecNumber evidence="3">2.3.1.-</ecNumber>
    </submittedName>
</protein>
<dbReference type="InterPro" id="IPR000182">
    <property type="entry name" value="GNAT_dom"/>
</dbReference>
<keyword evidence="3" id="KW-0808">Transferase</keyword>
<feature type="domain" description="N-acetyltransferase" evidence="2">
    <location>
        <begin position="3"/>
        <end position="198"/>
    </location>
</feature>
<dbReference type="Gene3D" id="3.40.630.30">
    <property type="match status" value="1"/>
</dbReference>
<dbReference type="EMBL" id="JBHSGR010000014">
    <property type="protein sequence ID" value="MFC4694452.1"/>
    <property type="molecule type" value="Genomic_DNA"/>
</dbReference>
<evidence type="ECO:0000256" key="1">
    <source>
        <dbReference type="SAM" id="MobiDB-lite"/>
    </source>
</evidence>
<feature type="region of interest" description="Disordered" evidence="1">
    <location>
        <begin position="193"/>
        <end position="217"/>
    </location>
</feature>
<dbReference type="Pfam" id="PF00583">
    <property type="entry name" value="Acetyltransf_1"/>
    <property type="match status" value="1"/>
</dbReference>
<keyword evidence="3" id="KW-0012">Acyltransferase</keyword>
<evidence type="ECO:0000259" key="2">
    <source>
        <dbReference type="PROSITE" id="PS51186"/>
    </source>
</evidence>
<accession>A0ABV9LKK2</accession>
<keyword evidence="4" id="KW-1185">Reference proteome</keyword>
<dbReference type="EC" id="2.3.1.-" evidence="3"/>
<reference evidence="4" key="1">
    <citation type="journal article" date="2019" name="Int. J. Syst. Evol. Microbiol.">
        <title>The Global Catalogue of Microorganisms (GCM) 10K type strain sequencing project: providing services to taxonomists for standard genome sequencing and annotation.</title>
        <authorList>
            <consortium name="The Broad Institute Genomics Platform"/>
            <consortium name="The Broad Institute Genome Sequencing Center for Infectious Disease"/>
            <person name="Wu L."/>
            <person name="Ma J."/>
        </authorList>
    </citation>
    <scope>NUCLEOTIDE SEQUENCE [LARGE SCALE GENOMIC DNA]</scope>
    <source>
        <strain evidence="4">CCUG 62763</strain>
    </source>
</reference>
<dbReference type="PROSITE" id="PS51186">
    <property type="entry name" value="GNAT"/>
    <property type="match status" value="1"/>
</dbReference>
<dbReference type="PANTHER" id="PTHR42791:SF1">
    <property type="entry name" value="N-ACETYLTRANSFERASE DOMAIN-CONTAINING PROTEIN"/>
    <property type="match status" value="1"/>
</dbReference>
<dbReference type="InterPro" id="IPR016181">
    <property type="entry name" value="Acyl_CoA_acyltransferase"/>
</dbReference>
<evidence type="ECO:0000313" key="3">
    <source>
        <dbReference type="EMBL" id="MFC4694452.1"/>
    </source>
</evidence>
<gene>
    <name evidence="3" type="ORF">ACFO3M_13715</name>
</gene>
<organism evidence="3 4">
    <name type="scientific">Geodermatophilus arenarius</name>
    <dbReference type="NCBI Taxonomy" id="1137990"/>
    <lineage>
        <taxon>Bacteria</taxon>
        <taxon>Bacillati</taxon>
        <taxon>Actinomycetota</taxon>
        <taxon>Actinomycetes</taxon>
        <taxon>Geodermatophilales</taxon>
        <taxon>Geodermatophilaceae</taxon>
        <taxon>Geodermatophilus</taxon>
    </lineage>
</organism>
<sequence length="217" mass="22955">MTVHVRPATPEDVPAAAAVLADAFTDYPWTRWTVDADDHGGRLRTLFRLDLSAVAVPFGRVDLGETADGLVSVAVWIRGTAVPADVWARVGRATTELAGDRAAAAAEAEAVLAGRRLDEPHVALASLGVARRRQGRGLGAATLAPGLAWADHEGLAVHLETSAEPNVRFYRRLGFAVVDAVDLPDGGPRTWLMRRPPRASAAAQGTSSVGFPDGRDR</sequence>
<proteinExistence type="predicted"/>
<dbReference type="GO" id="GO:0016746">
    <property type="term" value="F:acyltransferase activity"/>
    <property type="evidence" value="ECO:0007669"/>
    <property type="project" value="UniProtKB-KW"/>
</dbReference>
<dbReference type="InterPro" id="IPR052523">
    <property type="entry name" value="Trichothecene_AcTrans"/>
</dbReference>
<evidence type="ECO:0000313" key="4">
    <source>
        <dbReference type="Proteomes" id="UP001596025"/>
    </source>
</evidence>
<dbReference type="PANTHER" id="PTHR42791">
    <property type="entry name" value="GNAT FAMILY ACETYLTRANSFERASE"/>
    <property type="match status" value="1"/>
</dbReference>
<dbReference type="RefSeq" id="WP_387989516.1">
    <property type="nucleotide sequence ID" value="NZ_JBHSGR010000014.1"/>
</dbReference>
<name>A0ABV9LKK2_9ACTN</name>
<comment type="caution">
    <text evidence="3">The sequence shown here is derived from an EMBL/GenBank/DDBJ whole genome shotgun (WGS) entry which is preliminary data.</text>
</comment>
<dbReference type="Proteomes" id="UP001596025">
    <property type="component" value="Unassembled WGS sequence"/>
</dbReference>
<dbReference type="SUPFAM" id="SSF55729">
    <property type="entry name" value="Acyl-CoA N-acyltransferases (Nat)"/>
    <property type="match status" value="1"/>
</dbReference>